<organism evidence="2">
    <name type="scientific">marine metagenome</name>
    <dbReference type="NCBI Taxonomy" id="408172"/>
    <lineage>
        <taxon>unclassified sequences</taxon>
        <taxon>metagenomes</taxon>
        <taxon>ecological metagenomes</taxon>
    </lineage>
</organism>
<feature type="transmembrane region" description="Helical" evidence="1">
    <location>
        <begin position="6"/>
        <end position="26"/>
    </location>
</feature>
<accession>A0A382MQP5</accession>
<gene>
    <name evidence="2" type="ORF">METZ01_LOCUS303632</name>
</gene>
<feature type="non-terminal residue" evidence="2">
    <location>
        <position position="1"/>
    </location>
</feature>
<sequence length="33" mass="3688">IPSTIMPAFAGISIAQFFVVIWNLMVGMKMMKN</sequence>
<keyword evidence="1" id="KW-0812">Transmembrane</keyword>
<name>A0A382MQP5_9ZZZZ</name>
<reference evidence="2" key="1">
    <citation type="submission" date="2018-05" db="EMBL/GenBank/DDBJ databases">
        <authorList>
            <person name="Lanie J.A."/>
            <person name="Ng W.-L."/>
            <person name="Kazmierczak K.M."/>
            <person name="Andrzejewski T.M."/>
            <person name="Davidsen T.M."/>
            <person name="Wayne K.J."/>
            <person name="Tettelin H."/>
            <person name="Glass J.I."/>
            <person name="Rusch D."/>
            <person name="Podicherti R."/>
            <person name="Tsui H.-C.T."/>
            <person name="Winkler M.E."/>
        </authorList>
    </citation>
    <scope>NUCLEOTIDE SEQUENCE</scope>
</reference>
<keyword evidence="1" id="KW-1133">Transmembrane helix</keyword>
<keyword evidence="1" id="KW-0472">Membrane</keyword>
<dbReference type="EMBL" id="UINC01095028">
    <property type="protein sequence ID" value="SVC50778.1"/>
    <property type="molecule type" value="Genomic_DNA"/>
</dbReference>
<protein>
    <submittedName>
        <fullName evidence="2">Uncharacterized protein</fullName>
    </submittedName>
</protein>
<proteinExistence type="predicted"/>
<evidence type="ECO:0000256" key="1">
    <source>
        <dbReference type="SAM" id="Phobius"/>
    </source>
</evidence>
<dbReference type="AlphaFoldDB" id="A0A382MQP5"/>
<evidence type="ECO:0000313" key="2">
    <source>
        <dbReference type="EMBL" id="SVC50778.1"/>
    </source>
</evidence>